<gene>
    <name evidence="2" type="ORF">BCR38DRAFT_419838</name>
</gene>
<dbReference type="GO" id="GO:0042254">
    <property type="term" value="P:ribosome biogenesis"/>
    <property type="evidence" value="ECO:0007669"/>
    <property type="project" value="TreeGrafter"/>
</dbReference>
<feature type="domain" description="Nucleolar 27S pre-rRNA processing Urb2/Npa2 C-terminal" evidence="1">
    <location>
        <begin position="1122"/>
        <end position="1344"/>
    </location>
</feature>
<evidence type="ECO:0000313" key="3">
    <source>
        <dbReference type="Proteomes" id="UP000193689"/>
    </source>
</evidence>
<comment type="caution">
    <text evidence="2">The sequence shown here is derived from an EMBL/GenBank/DDBJ whole genome shotgun (WGS) entry which is preliminary data.</text>
</comment>
<dbReference type="InterPro" id="IPR052609">
    <property type="entry name" value="Ribosome_Biogenesis_Reg"/>
</dbReference>
<dbReference type="RefSeq" id="XP_040719643.1">
    <property type="nucleotide sequence ID" value="XM_040859347.1"/>
</dbReference>
<dbReference type="OrthoDB" id="160374at2759"/>
<dbReference type="PANTHER" id="PTHR15682:SF2">
    <property type="entry name" value="UNHEALTHY RIBOSOME BIOGENESIS PROTEIN 2 HOMOLOG"/>
    <property type="match status" value="1"/>
</dbReference>
<dbReference type="STRING" id="1141098.A0A1Y2EDN4"/>
<sequence length="1345" mass="149600">MAVDKDFHARQLSLIKSARSLEQDNTRTLIEKINQLWPILSAAIGGKSSAVEESILRWFLKHMDDKTEDAERLRRYPLTWTILGCLCERISLFSLAKIFIERRFITVLQHTAENLSKANKEVNGYVAPKSIKRKREEPTSWEIEHLRSSKTCIESATELFKALDRLMARLNGPMGQRAEDDMIGAEHVKALFRTSAQDAKTLVAHLLRICVGSIEFLETGLSEEQKDWIRVLTTIWDLHLGSKDDPYEFARHLYLPSYCLLGKLKGTEGLDPIYPLQGDGAVRAVWIRQLERFLMKNMINPARSAFTNEDSLELLSSANAVAGGRPVASCLTLWALAVETRRNAEDPTSRKAHESWTQAVFVHLLEFIERSESADAATVAQMLDIAIQSSHSSPDTDTLRNVCRKYALSSPDSTDWMLVERIILCDPDVFVSDETTLDGLLGRISASTTDDNDIIVSGVILPLMEAFSAARDLSGFVKKWYKGLTTIEDAEASVRTSWFDSRIRVRFASIVQSALTTKQLLGLLDWLDGRASGNGTSLAILSAICAGITDEDMVDAVGLRLFDAAFRGTSSDVPSKISALRWQIAGITASQLASDEINRLWTQIGPSMSDIVTKSSVSDPVTFEAFRCCCYLWRATHPSGKNEAEVSRSACVFLRKVVTQLEDGNKDARDGVVGSTQYLELAFELLLNMAGGPGPESYTLLELTSRLFRACSSRLRVDDQGLTKLRALLQNPAIADFESLEAALINPILADLEGEDGTCQWAQPQSISTMLTLLSFHSEAFTRERRKRIMSSWKKERFAIAKMASSNAQYAKTVLSLLVIVMRKPTFYENIGFRDILEFSLAMPHGPPEIIALLEKFVELTVSQMLVHPEDSSLPYLKDVSQYVDDLSADGEQIHFVLLKAIVSVMKKATLAKTATTDLEKVTQKLLQLIDYHLTSTNLKKIQKIGEDDDRLFQLAMTLDATDCVKEDISARPIKLTSKTVDRLDTAAGVFITNGKETGWKLRTFLARNRKNPLEPKGFIEQLDEEYPKTPNKQLVYDFVDAALRDEDDNAKLAFLFQMMHAIGDKCSSVGLLAIMKIVDRIPGSSVLSIPVGDKETFDLAKLHNYLATLLSKATSLEHFKSIAQISDLLLDKHASSLSQFSVELTLARVVAICSPDGPTLASETPVAGEVFGKLYQLMATIIKRHRLRLEGRQHVLLPALQTLLRVLLANPTSDKNTPPWLDAPLKARHAALFTRLITLICEPSAATVARSRTSSLDSAVDAAKRSAGQYMFWVLADYFKLQLEGAGLISREVRNELAPGVYSILSITTEGGRRTLNEAIDASGRAIFRKTFDDYKKFGKWSGV</sequence>
<dbReference type="PANTHER" id="PTHR15682">
    <property type="entry name" value="UNHEALTHY RIBOSOME BIOGENESIS PROTEIN 2 HOMOLOG"/>
    <property type="match status" value="1"/>
</dbReference>
<dbReference type="InParanoid" id="A0A1Y2EDN4"/>
<keyword evidence="3" id="KW-1185">Reference proteome</keyword>
<dbReference type="Proteomes" id="UP000193689">
    <property type="component" value="Unassembled WGS sequence"/>
</dbReference>
<name>A0A1Y2EDN4_9PEZI</name>
<dbReference type="EMBL" id="MCFJ01000002">
    <property type="protein sequence ID" value="ORY69693.1"/>
    <property type="molecule type" value="Genomic_DNA"/>
</dbReference>
<organism evidence="2 3">
    <name type="scientific">Pseudomassariella vexata</name>
    <dbReference type="NCBI Taxonomy" id="1141098"/>
    <lineage>
        <taxon>Eukaryota</taxon>
        <taxon>Fungi</taxon>
        <taxon>Dikarya</taxon>
        <taxon>Ascomycota</taxon>
        <taxon>Pezizomycotina</taxon>
        <taxon>Sordariomycetes</taxon>
        <taxon>Xylariomycetidae</taxon>
        <taxon>Amphisphaeriales</taxon>
        <taxon>Pseudomassariaceae</taxon>
        <taxon>Pseudomassariella</taxon>
    </lineage>
</organism>
<protein>
    <submittedName>
        <fullName evidence="2">Urb2/Npa2 family-domain-containing protein</fullName>
    </submittedName>
</protein>
<proteinExistence type="predicted"/>
<reference evidence="2 3" key="1">
    <citation type="submission" date="2016-07" db="EMBL/GenBank/DDBJ databases">
        <title>Pervasive Adenine N6-methylation of Active Genes in Fungi.</title>
        <authorList>
            <consortium name="DOE Joint Genome Institute"/>
            <person name="Mondo S.J."/>
            <person name="Dannebaum R.O."/>
            <person name="Kuo R.C."/>
            <person name="Labutti K."/>
            <person name="Haridas S."/>
            <person name="Kuo A."/>
            <person name="Salamov A."/>
            <person name="Ahrendt S.R."/>
            <person name="Lipzen A."/>
            <person name="Sullivan W."/>
            <person name="Andreopoulos W.B."/>
            <person name="Clum A."/>
            <person name="Lindquist E."/>
            <person name="Daum C."/>
            <person name="Ramamoorthy G.K."/>
            <person name="Gryganskyi A."/>
            <person name="Culley D."/>
            <person name="Magnuson J.K."/>
            <person name="James T.Y."/>
            <person name="O'Malley M.A."/>
            <person name="Stajich J.E."/>
            <person name="Spatafora J.W."/>
            <person name="Visel A."/>
            <person name="Grigoriev I.V."/>
        </authorList>
    </citation>
    <scope>NUCLEOTIDE SEQUENCE [LARGE SCALE GENOMIC DNA]</scope>
    <source>
        <strain evidence="2 3">CBS 129021</strain>
    </source>
</reference>
<dbReference type="InterPro" id="IPR018849">
    <property type="entry name" value="Urb2/Npa2_C"/>
</dbReference>
<dbReference type="GO" id="GO:0005730">
    <property type="term" value="C:nucleolus"/>
    <property type="evidence" value="ECO:0007669"/>
    <property type="project" value="TreeGrafter"/>
</dbReference>
<dbReference type="Pfam" id="PF10441">
    <property type="entry name" value="Urb2"/>
    <property type="match status" value="1"/>
</dbReference>
<dbReference type="GeneID" id="63775559"/>
<evidence type="ECO:0000259" key="1">
    <source>
        <dbReference type="Pfam" id="PF10441"/>
    </source>
</evidence>
<accession>A0A1Y2EDN4</accession>
<evidence type="ECO:0000313" key="2">
    <source>
        <dbReference type="EMBL" id="ORY69693.1"/>
    </source>
</evidence>